<dbReference type="SUPFAM" id="SSF52540">
    <property type="entry name" value="P-loop containing nucleoside triphosphate hydrolases"/>
    <property type="match status" value="1"/>
</dbReference>
<keyword evidence="5" id="KW-1185">Reference proteome</keyword>
<dbReference type="Proteomes" id="UP000541558">
    <property type="component" value="Unassembled WGS sequence"/>
</dbReference>
<evidence type="ECO:0000256" key="2">
    <source>
        <dbReference type="SAM" id="MobiDB-lite"/>
    </source>
</evidence>
<proteinExistence type="predicted"/>
<dbReference type="Pfam" id="PF24883">
    <property type="entry name" value="NPHP3_N"/>
    <property type="match status" value="1"/>
</dbReference>
<reference evidence="4 5" key="1">
    <citation type="journal article" date="2020" name="ISME J.">
        <title>Uncovering the hidden diversity of litter-decomposition mechanisms in mushroom-forming fungi.</title>
        <authorList>
            <person name="Floudas D."/>
            <person name="Bentzer J."/>
            <person name="Ahren D."/>
            <person name="Johansson T."/>
            <person name="Persson P."/>
            <person name="Tunlid A."/>
        </authorList>
    </citation>
    <scope>NUCLEOTIDE SEQUENCE [LARGE SCALE GENOMIC DNA]</scope>
    <source>
        <strain evidence="4 5">CBS 175.51</strain>
    </source>
</reference>
<evidence type="ECO:0000256" key="1">
    <source>
        <dbReference type="ARBA" id="ARBA00022737"/>
    </source>
</evidence>
<feature type="domain" description="Nephrocystin 3-like N-terminal" evidence="3">
    <location>
        <begin position="137"/>
        <end position="268"/>
    </location>
</feature>
<keyword evidence="1" id="KW-0677">Repeat</keyword>
<accession>A0A8H5B5M3</accession>
<dbReference type="InterPro" id="IPR027417">
    <property type="entry name" value="P-loop_NTPase"/>
</dbReference>
<evidence type="ECO:0000313" key="5">
    <source>
        <dbReference type="Proteomes" id="UP000541558"/>
    </source>
</evidence>
<name>A0A8H5B5M3_9AGAR</name>
<dbReference type="AlphaFoldDB" id="A0A8H5B5M3"/>
<sequence>MKPNQNRSPEDHRHPSTESAQPQRGGFAEGPSALPTASYTRSPGEPATPLVGTAVHCTPTFFPNAREFRLDKLEYNHTEHHIHNGPKQSTRASEASEGWKMLVEKTAPNALYNSSARFDPPKCDEDTRLEVINEIMGWIQDRDAPTQILCMTGAAGSGKSALQQTVSERCASLGILAASFFFNAGDSTRNNVSRIVPTIAYQLGHKIPGLRQLIGLAVEDDPLIFDTVLKTQMEALIVGPVHHFLANNSSLSETLPFALLIDGLDECNCLLRGRTPFRIFLASRPEMAIYEALHEPGHLHNAAYHIRLSDDYDATGDIRRSVQRRLQELGLRRKLRKGWFSDSDVKAIVEAASGQYIYAATVTRYISEPRGSPAERLRAVLTWAPGDCQKAKAFASLDALYRNIVLNAQQAFDKTDEHGRDFLLLLRCIIWDISRPLCLQERVYLLDIEVILCDLRSLLDKKHDLLNIYHNSFQEFMADPERAGPVYVYPGRAIEYQLKCCLDRISKIPLEDFNKEYQQASRLSSLVARKRLYLSKDQFDLLEVCATVLVDMEKTRFLKESFAEMLVPFIANDGLDKIDKWFRAPEYGDPAPQFFYMLDDYAASRLHFYYWNWRNGYCSWLLSQLQDFAPELAIVVRKYDGLWNTWWQENAGPLFD</sequence>
<dbReference type="PANTHER" id="PTHR10039:SF17">
    <property type="entry name" value="FUNGAL STAND N-TERMINAL GOODBYE DOMAIN-CONTAINING PROTEIN-RELATED"/>
    <property type="match status" value="1"/>
</dbReference>
<feature type="region of interest" description="Disordered" evidence="2">
    <location>
        <begin position="1"/>
        <end position="51"/>
    </location>
</feature>
<organism evidence="4 5">
    <name type="scientific">Ephemerocybe angulata</name>
    <dbReference type="NCBI Taxonomy" id="980116"/>
    <lineage>
        <taxon>Eukaryota</taxon>
        <taxon>Fungi</taxon>
        <taxon>Dikarya</taxon>
        <taxon>Basidiomycota</taxon>
        <taxon>Agaricomycotina</taxon>
        <taxon>Agaricomycetes</taxon>
        <taxon>Agaricomycetidae</taxon>
        <taxon>Agaricales</taxon>
        <taxon>Agaricineae</taxon>
        <taxon>Psathyrellaceae</taxon>
        <taxon>Ephemerocybe</taxon>
    </lineage>
</organism>
<dbReference type="EMBL" id="JAACJK010000219">
    <property type="protein sequence ID" value="KAF5317224.1"/>
    <property type="molecule type" value="Genomic_DNA"/>
</dbReference>
<evidence type="ECO:0000313" key="4">
    <source>
        <dbReference type="EMBL" id="KAF5317224.1"/>
    </source>
</evidence>
<comment type="caution">
    <text evidence="4">The sequence shown here is derived from an EMBL/GenBank/DDBJ whole genome shotgun (WGS) entry which is preliminary data.</text>
</comment>
<gene>
    <name evidence="4" type="ORF">D9611_003745</name>
</gene>
<dbReference type="InterPro" id="IPR056884">
    <property type="entry name" value="NPHP3-like_N"/>
</dbReference>
<dbReference type="OrthoDB" id="3265930at2759"/>
<protein>
    <recommendedName>
        <fullName evidence="3">Nephrocystin 3-like N-terminal domain-containing protein</fullName>
    </recommendedName>
</protein>
<evidence type="ECO:0000259" key="3">
    <source>
        <dbReference type="Pfam" id="PF24883"/>
    </source>
</evidence>
<dbReference type="PANTHER" id="PTHR10039">
    <property type="entry name" value="AMELOGENIN"/>
    <property type="match status" value="1"/>
</dbReference>